<sequence>MNRDLLASCLLIDIWFIRLRLYIWSCKISIHKLVIQLDKDYVPKGVKFWGQHQVVIDPLIRNSQQRISTVFKYTLLKVLPPKLYHHIAECLHI</sequence>
<evidence type="ECO:0000313" key="3">
    <source>
        <dbReference type="Proteomes" id="UP000554482"/>
    </source>
</evidence>
<evidence type="ECO:0000313" key="2">
    <source>
        <dbReference type="EMBL" id="KAF5203653.1"/>
    </source>
</evidence>
<feature type="signal peptide" evidence="1">
    <location>
        <begin position="1"/>
        <end position="25"/>
    </location>
</feature>
<protein>
    <submittedName>
        <fullName evidence="2">Uncharacterized protein</fullName>
    </submittedName>
</protein>
<proteinExistence type="predicted"/>
<keyword evidence="1" id="KW-0732">Signal</keyword>
<organism evidence="2 3">
    <name type="scientific">Thalictrum thalictroides</name>
    <name type="common">Rue-anemone</name>
    <name type="synonym">Anemone thalictroides</name>
    <dbReference type="NCBI Taxonomy" id="46969"/>
    <lineage>
        <taxon>Eukaryota</taxon>
        <taxon>Viridiplantae</taxon>
        <taxon>Streptophyta</taxon>
        <taxon>Embryophyta</taxon>
        <taxon>Tracheophyta</taxon>
        <taxon>Spermatophyta</taxon>
        <taxon>Magnoliopsida</taxon>
        <taxon>Ranunculales</taxon>
        <taxon>Ranunculaceae</taxon>
        <taxon>Thalictroideae</taxon>
        <taxon>Thalictrum</taxon>
    </lineage>
</organism>
<comment type="caution">
    <text evidence="2">The sequence shown here is derived from an EMBL/GenBank/DDBJ whole genome shotgun (WGS) entry which is preliminary data.</text>
</comment>
<keyword evidence="3" id="KW-1185">Reference proteome</keyword>
<reference evidence="2 3" key="1">
    <citation type="submission" date="2020-06" db="EMBL/GenBank/DDBJ databases">
        <title>Transcriptomic and genomic resources for Thalictrum thalictroides and T. hernandezii: Facilitating candidate gene discovery in an emerging model plant lineage.</title>
        <authorList>
            <person name="Arias T."/>
            <person name="Riano-Pachon D.M."/>
            <person name="Di Stilio V.S."/>
        </authorList>
    </citation>
    <scope>NUCLEOTIDE SEQUENCE [LARGE SCALE GENOMIC DNA]</scope>
    <source>
        <strain evidence="3">cv. WT478/WT964</strain>
        <tissue evidence="2">Leaves</tissue>
    </source>
</reference>
<dbReference type="EMBL" id="JABWDY010006477">
    <property type="protein sequence ID" value="KAF5203653.1"/>
    <property type="molecule type" value="Genomic_DNA"/>
</dbReference>
<gene>
    <name evidence="2" type="ORF">FRX31_006763</name>
</gene>
<dbReference type="AlphaFoldDB" id="A0A7J6X2T6"/>
<name>A0A7J6X2T6_THATH</name>
<evidence type="ECO:0000256" key="1">
    <source>
        <dbReference type="SAM" id="SignalP"/>
    </source>
</evidence>
<feature type="chain" id="PRO_5029491267" evidence="1">
    <location>
        <begin position="26"/>
        <end position="93"/>
    </location>
</feature>
<dbReference type="Proteomes" id="UP000554482">
    <property type="component" value="Unassembled WGS sequence"/>
</dbReference>
<accession>A0A7J6X2T6</accession>